<dbReference type="Proteomes" id="UP001187192">
    <property type="component" value="Unassembled WGS sequence"/>
</dbReference>
<organism evidence="3 4">
    <name type="scientific">Ficus carica</name>
    <name type="common">Common fig</name>
    <dbReference type="NCBI Taxonomy" id="3494"/>
    <lineage>
        <taxon>Eukaryota</taxon>
        <taxon>Viridiplantae</taxon>
        <taxon>Streptophyta</taxon>
        <taxon>Embryophyta</taxon>
        <taxon>Tracheophyta</taxon>
        <taxon>Spermatophyta</taxon>
        <taxon>Magnoliopsida</taxon>
        <taxon>eudicotyledons</taxon>
        <taxon>Gunneridae</taxon>
        <taxon>Pentapetalae</taxon>
        <taxon>rosids</taxon>
        <taxon>fabids</taxon>
        <taxon>Rosales</taxon>
        <taxon>Moraceae</taxon>
        <taxon>Ficeae</taxon>
        <taxon>Ficus</taxon>
    </lineage>
</organism>
<dbReference type="AlphaFoldDB" id="A0AA88EBZ2"/>
<comment type="caution">
    <text evidence="3">The sequence shown here is derived from an EMBL/GenBank/DDBJ whole genome shotgun (WGS) entry which is preliminary data.</text>
</comment>
<protein>
    <recommendedName>
        <fullName evidence="5">Rapid ALkalinization Factor</fullName>
    </recommendedName>
</protein>
<gene>
    <name evidence="3" type="ORF">TIFTF001_052605</name>
</gene>
<evidence type="ECO:0008006" key="5">
    <source>
        <dbReference type="Google" id="ProtNLM"/>
    </source>
</evidence>
<keyword evidence="4" id="KW-1185">Reference proteome</keyword>
<keyword evidence="2" id="KW-0732">Signal</keyword>
<name>A0AA88EBZ2_FICCA</name>
<feature type="chain" id="PRO_5041743383" description="Rapid ALkalinization Factor" evidence="2">
    <location>
        <begin position="24"/>
        <end position="81"/>
    </location>
</feature>
<evidence type="ECO:0000313" key="4">
    <source>
        <dbReference type="Proteomes" id="UP001187192"/>
    </source>
</evidence>
<dbReference type="EMBL" id="BTGU01011240">
    <property type="protein sequence ID" value="GMN71008.1"/>
    <property type="molecule type" value="Genomic_DNA"/>
</dbReference>
<evidence type="ECO:0000313" key="3">
    <source>
        <dbReference type="EMBL" id="GMN71008.1"/>
    </source>
</evidence>
<proteinExistence type="predicted"/>
<feature type="compositionally biased region" description="Polar residues" evidence="1">
    <location>
        <begin position="72"/>
        <end position="81"/>
    </location>
</feature>
<feature type="compositionally biased region" description="Basic residues" evidence="1">
    <location>
        <begin position="61"/>
        <end position="71"/>
    </location>
</feature>
<reference evidence="3" key="1">
    <citation type="submission" date="2023-07" db="EMBL/GenBank/DDBJ databases">
        <title>draft genome sequence of fig (Ficus carica).</title>
        <authorList>
            <person name="Takahashi T."/>
            <person name="Nishimura K."/>
        </authorList>
    </citation>
    <scope>NUCLEOTIDE SEQUENCE</scope>
</reference>
<sequence>MKAYIILCVVFASILFFPSSLLARELAAAVGTGTPATGNRDPSTVPCNGGKGKAYKCQPNKPKRPPCKNKYSRNCPSDSSP</sequence>
<evidence type="ECO:0000256" key="1">
    <source>
        <dbReference type="SAM" id="MobiDB-lite"/>
    </source>
</evidence>
<accession>A0AA88EBZ2</accession>
<evidence type="ECO:0000256" key="2">
    <source>
        <dbReference type="SAM" id="SignalP"/>
    </source>
</evidence>
<feature type="signal peptide" evidence="2">
    <location>
        <begin position="1"/>
        <end position="23"/>
    </location>
</feature>
<feature type="region of interest" description="Disordered" evidence="1">
    <location>
        <begin position="56"/>
        <end position="81"/>
    </location>
</feature>